<organism evidence="4">
    <name type="scientific">Brugia timori</name>
    <dbReference type="NCBI Taxonomy" id="42155"/>
    <lineage>
        <taxon>Eukaryota</taxon>
        <taxon>Metazoa</taxon>
        <taxon>Ecdysozoa</taxon>
        <taxon>Nematoda</taxon>
        <taxon>Chromadorea</taxon>
        <taxon>Rhabditida</taxon>
        <taxon>Spirurina</taxon>
        <taxon>Spiruromorpha</taxon>
        <taxon>Filarioidea</taxon>
        <taxon>Onchocercidae</taxon>
        <taxon>Brugia</taxon>
    </lineage>
</organism>
<evidence type="ECO:0000313" key="4">
    <source>
        <dbReference type="WBParaSite" id="BTMF_0000572201-mRNA-1"/>
    </source>
</evidence>
<keyword evidence="3" id="KW-1185">Reference proteome</keyword>
<evidence type="ECO:0000313" key="3">
    <source>
        <dbReference type="Proteomes" id="UP000280834"/>
    </source>
</evidence>
<protein>
    <submittedName>
        <fullName evidence="4">Collagen IV NC1 domain-containing protein</fullName>
    </submittedName>
</protein>
<sequence length="84" mass="8898">GKPGNIGPVGPPGRHGKIGEEGPWGPPGEPGLQIFLFRVYAVPEELKNWYGFSGQPATYCPSDCGVSQIFAAPLVNDFLATVKD</sequence>
<dbReference type="Proteomes" id="UP000280834">
    <property type="component" value="Unassembled WGS sequence"/>
</dbReference>
<accession>A0A0R3QH62</accession>
<dbReference type="EMBL" id="UZAG01005170">
    <property type="protein sequence ID" value="VDO17549.1"/>
    <property type="molecule type" value="Genomic_DNA"/>
</dbReference>
<reference evidence="2 3" key="2">
    <citation type="submission" date="2018-11" db="EMBL/GenBank/DDBJ databases">
        <authorList>
            <consortium name="Pathogen Informatics"/>
        </authorList>
    </citation>
    <scope>NUCLEOTIDE SEQUENCE [LARGE SCALE GENOMIC DNA]</scope>
</reference>
<reference evidence="4" key="1">
    <citation type="submission" date="2017-02" db="UniProtKB">
        <authorList>
            <consortium name="WormBaseParasite"/>
        </authorList>
    </citation>
    <scope>IDENTIFICATION</scope>
</reference>
<feature type="region of interest" description="Disordered" evidence="1">
    <location>
        <begin position="1"/>
        <end position="27"/>
    </location>
</feature>
<evidence type="ECO:0000256" key="1">
    <source>
        <dbReference type="SAM" id="MobiDB-lite"/>
    </source>
</evidence>
<name>A0A0R3QH62_9BILA</name>
<dbReference type="AlphaFoldDB" id="A0A0R3QH62"/>
<dbReference type="WBParaSite" id="BTMF_0000572201-mRNA-1">
    <property type="protein sequence ID" value="BTMF_0000572201-mRNA-1"/>
    <property type="gene ID" value="BTMF_0000572201"/>
</dbReference>
<proteinExistence type="predicted"/>
<dbReference type="STRING" id="42155.A0A0R3QH62"/>
<evidence type="ECO:0000313" key="2">
    <source>
        <dbReference type="EMBL" id="VDO17549.1"/>
    </source>
</evidence>
<gene>
    <name evidence="2" type="ORF">BTMF_LOCUS4996</name>
</gene>